<reference evidence="1" key="1">
    <citation type="submission" date="2019-11" db="EMBL/GenBank/DDBJ databases">
        <title>Nori genome reveals adaptations in red seaweeds to the harsh intertidal environment.</title>
        <authorList>
            <person name="Wang D."/>
            <person name="Mao Y."/>
        </authorList>
    </citation>
    <scope>NUCLEOTIDE SEQUENCE</scope>
    <source>
        <tissue evidence="1">Gametophyte</tissue>
    </source>
</reference>
<comment type="caution">
    <text evidence="1">The sequence shown here is derived from an EMBL/GenBank/DDBJ whole genome shotgun (WGS) entry which is preliminary data.</text>
</comment>
<sequence>MDRAWAAALAVPADCCEGTGREGVCLGGRPMDGGWVDRVLGHSLGRPQHGGTTRDAFCWGRGGWGSACRRWSRRPAHHHETRGTGGDATAAHLDRVVGGSCPFLPVGPFPGGLPPCLALADRVSWALVMTAMPRGRTPSLTCPLGAQWFRFLSPRGARRGRWPGRASLRGRPHRRRRRHFSSGAAPTAVGSGGCCRRPRRPPGGLRPAVSTAAPRRL</sequence>
<evidence type="ECO:0000313" key="1">
    <source>
        <dbReference type="EMBL" id="KAK1862202.1"/>
    </source>
</evidence>
<evidence type="ECO:0000313" key="2">
    <source>
        <dbReference type="Proteomes" id="UP000798662"/>
    </source>
</evidence>
<protein>
    <submittedName>
        <fullName evidence="1">Uncharacterized protein</fullName>
    </submittedName>
</protein>
<gene>
    <name evidence="1" type="ORF">I4F81_004777</name>
</gene>
<keyword evidence="2" id="KW-1185">Reference proteome</keyword>
<accession>A0ACC3BWC0</accession>
<organism evidence="1 2">
    <name type="scientific">Pyropia yezoensis</name>
    <name type="common">Susabi-nori</name>
    <name type="synonym">Porphyra yezoensis</name>
    <dbReference type="NCBI Taxonomy" id="2788"/>
    <lineage>
        <taxon>Eukaryota</taxon>
        <taxon>Rhodophyta</taxon>
        <taxon>Bangiophyceae</taxon>
        <taxon>Bangiales</taxon>
        <taxon>Bangiaceae</taxon>
        <taxon>Pyropia</taxon>
    </lineage>
</organism>
<dbReference type="EMBL" id="CM020618">
    <property type="protein sequence ID" value="KAK1862202.1"/>
    <property type="molecule type" value="Genomic_DNA"/>
</dbReference>
<proteinExistence type="predicted"/>
<name>A0ACC3BWC0_PYRYE</name>
<dbReference type="Proteomes" id="UP000798662">
    <property type="component" value="Chromosome 1"/>
</dbReference>